<dbReference type="CDD" id="cd07067">
    <property type="entry name" value="HP_PGM_like"/>
    <property type="match status" value="1"/>
</dbReference>
<comment type="caution">
    <text evidence="3">The sequence shown here is derived from an EMBL/GenBank/DDBJ whole genome shotgun (WGS) entry which is preliminary data.</text>
</comment>
<dbReference type="GO" id="GO:0050278">
    <property type="term" value="F:sedoheptulose-bisphosphatase activity"/>
    <property type="evidence" value="ECO:0007669"/>
    <property type="project" value="TreeGrafter"/>
</dbReference>
<proteinExistence type="predicted"/>
<dbReference type="AlphaFoldDB" id="A0A364NGX3"/>
<dbReference type="InterPro" id="IPR013922">
    <property type="entry name" value="Cyclin_PHO80-like"/>
</dbReference>
<feature type="region of interest" description="Disordered" evidence="2">
    <location>
        <begin position="340"/>
        <end position="416"/>
    </location>
</feature>
<sequence length="954" mass="105365">MSLDIPRPNYGYLPETHPYAATLSSSASSSTSSVFSDAASQASSASSTSSHSNWDSEEWSRNQVAQASAVDSGNLSAFQPISRVSTYPQYQPAVCREPAPERLPSLRTELLAPPEQRQNPRRSSAAVNSRAPPQLVRQSDRKVNFVDCLVDSATQMVEVIWQLSEPKSRCENASGRGVLPLRMFIQETLRRSRTSYSTLQVALYYLILIKPHLPKHDFTMSQPEDASLRALQCGRRMFLAALILASKYLQDRNYSARAWSKISGLKVCEINTNEMAFLEAVNWKLHIVDSVWEKWQEVVLRHTPTLPPPSPGAAIPNTWKDVIPILSPELDIIEVTPKASNTAVRPPLRTQLNASPFRQPSLDGYGSQDSTPTSSRYQVPRFLEPKPDLPHTPSLPSLARLGPLPTPSLTPQPITNNTPAAGAMAFGSRRPSMSMCSAMQQAQCSSLARTCVDQFNPSIKNGLEAYHFPSRRPSLAPSNSSLSSSPESMISDNSRSSRASSISSVSSAGWAPNQSQASLARLATCRSAKLPYPTLSKCKEQYEYAPSEPMSSPDLDSFHIDDSDSSPPKVESPAFVTPASRKRGRSSVDLQQNVRHLLHTTRSAFDLRQKTVLPDRSVAQPFAFTSRSEPKGLQSPKNTVPGCSRLPVQKDFGKKRSCCSTEAAQAYRPQGPVNVHFSACHLAWLHIYFNSFAKRSIMPDPRVFIIRHGETEWSLNGRHTGISDIPLTANGEKRVRATGKALVGDDRLIVPGNLAHIYVSPRTRAQKTLELLNLGCKDRYPWSPTNNTSSSQQQEDATPDIRTHASISVTEAIREWDYGAYEGKTSAQIKESRPDWDIWRDGCEDGESPEDVTARLDAFIHELREKWHKGKFGKDGKPNDVLIVAHGHILRALAGRWVGKKLEENPSLILEAGGVGTLSYEHHSIEEPAILLGGAFVVDVVEKEQEEKEEEAKA</sequence>
<dbReference type="Gene3D" id="3.40.50.1240">
    <property type="entry name" value="Phosphoglycerate mutase-like"/>
    <property type="match status" value="1"/>
</dbReference>
<dbReference type="InterPro" id="IPR013078">
    <property type="entry name" value="His_Pase_superF_clade-1"/>
</dbReference>
<dbReference type="Gene3D" id="1.10.472.10">
    <property type="entry name" value="Cyclin-like"/>
    <property type="match status" value="1"/>
</dbReference>
<dbReference type="FunFam" id="3.40.50.1240:FF:000022">
    <property type="entry name" value="Phosphoglycerate mutase family protein"/>
    <property type="match status" value="1"/>
</dbReference>
<dbReference type="PANTHER" id="PTHR48100:SF15">
    <property type="entry name" value="SEDOHEPTULOSE 1,7-BISPHOSPHATASE"/>
    <property type="match status" value="1"/>
</dbReference>
<reference evidence="4" key="1">
    <citation type="submission" date="2018-05" db="EMBL/GenBank/DDBJ databases">
        <title>Draft genome sequence of Stemphylium lycopersici strain CIDEFI 213.</title>
        <authorList>
            <person name="Medina R."/>
            <person name="Franco M.E.E."/>
            <person name="Lucentini C.G."/>
            <person name="Saparrat M.C.N."/>
            <person name="Balatti P.A."/>
        </authorList>
    </citation>
    <scope>NUCLEOTIDE SEQUENCE [LARGE SCALE GENOMIC DNA]</scope>
    <source>
        <strain evidence="4">CIDEFI 213</strain>
    </source>
</reference>
<accession>A0A364NGX3</accession>
<dbReference type="CDD" id="cd20557">
    <property type="entry name" value="CYCLIN_ScPCL1-like"/>
    <property type="match status" value="1"/>
</dbReference>
<keyword evidence="4" id="KW-1185">Reference proteome</keyword>
<dbReference type="SUPFAM" id="SSF53254">
    <property type="entry name" value="Phosphoglycerate mutase-like"/>
    <property type="match status" value="1"/>
</dbReference>
<feature type="region of interest" description="Disordered" evidence="2">
    <location>
        <begin position="543"/>
        <end position="588"/>
    </location>
</feature>
<dbReference type="EMBL" id="QGDH01000003">
    <property type="protein sequence ID" value="RAR16351.1"/>
    <property type="molecule type" value="Genomic_DNA"/>
</dbReference>
<feature type="region of interest" description="Disordered" evidence="2">
    <location>
        <begin position="470"/>
        <end position="496"/>
    </location>
</feature>
<dbReference type="SMART" id="SM00855">
    <property type="entry name" value="PGAM"/>
    <property type="match status" value="1"/>
</dbReference>
<feature type="region of interest" description="Disordered" evidence="2">
    <location>
        <begin position="44"/>
        <end position="65"/>
    </location>
</feature>
<dbReference type="Pfam" id="PF00300">
    <property type="entry name" value="His_Phos_1"/>
    <property type="match status" value="2"/>
</dbReference>
<dbReference type="PANTHER" id="PTHR48100">
    <property type="entry name" value="BROAD-SPECIFICITY PHOSPHATASE YOR283W-RELATED"/>
    <property type="match status" value="1"/>
</dbReference>
<feature type="compositionally biased region" description="Polar residues" evidence="2">
    <location>
        <begin position="367"/>
        <end position="377"/>
    </location>
</feature>
<name>A0A364NGX3_STELY</name>
<dbReference type="GO" id="GO:0046390">
    <property type="term" value="P:ribose phosphate biosynthetic process"/>
    <property type="evidence" value="ECO:0007669"/>
    <property type="project" value="TreeGrafter"/>
</dbReference>
<feature type="region of interest" description="Disordered" evidence="2">
    <location>
        <begin position="110"/>
        <end position="134"/>
    </location>
</feature>
<dbReference type="InterPro" id="IPR029033">
    <property type="entry name" value="His_PPase_superfam"/>
</dbReference>
<dbReference type="Pfam" id="PF08613">
    <property type="entry name" value="Cyclin"/>
    <property type="match status" value="1"/>
</dbReference>
<dbReference type="STRING" id="183478.A0A364NGX3"/>
<dbReference type="GO" id="GO:0019901">
    <property type="term" value="F:protein kinase binding"/>
    <property type="evidence" value="ECO:0007669"/>
    <property type="project" value="InterPro"/>
</dbReference>
<evidence type="ECO:0000313" key="4">
    <source>
        <dbReference type="Proteomes" id="UP000249619"/>
    </source>
</evidence>
<dbReference type="InterPro" id="IPR050275">
    <property type="entry name" value="PGM_Phosphatase"/>
</dbReference>
<gene>
    <name evidence="3" type="ORF">DDE83_000224</name>
</gene>
<protein>
    <submittedName>
        <fullName evidence="3">Phosphoglycerate mutase family protein</fullName>
    </submittedName>
</protein>
<organism evidence="3 4">
    <name type="scientific">Stemphylium lycopersici</name>
    <name type="common">Tomato gray leaf spot disease fungus</name>
    <name type="synonym">Thyrospora lycopersici</name>
    <dbReference type="NCBI Taxonomy" id="183478"/>
    <lineage>
        <taxon>Eukaryota</taxon>
        <taxon>Fungi</taxon>
        <taxon>Dikarya</taxon>
        <taxon>Ascomycota</taxon>
        <taxon>Pezizomycotina</taxon>
        <taxon>Dothideomycetes</taxon>
        <taxon>Pleosporomycetidae</taxon>
        <taxon>Pleosporales</taxon>
        <taxon>Pleosporineae</taxon>
        <taxon>Pleosporaceae</taxon>
        <taxon>Stemphylium</taxon>
    </lineage>
</organism>
<evidence type="ECO:0000313" key="3">
    <source>
        <dbReference type="EMBL" id="RAR16351.1"/>
    </source>
</evidence>
<evidence type="ECO:0000256" key="1">
    <source>
        <dbReference type="PIRSR" id="PIRSR613078-2"/>
    </source>
</evidence>
<feature type="binding site" evidence="1">
    <location>
        <position position="764"/>
    </location>
    <ligand>
        <name>substrate</name>
    </ligand>
</feature>
<feature type="binding site" evidence="1">
    <location>
        <begin position="720"/>
        <end position="721"/>
    </location>
    <ligand>
        <name>substrate</name>
    </ligand>
</feature>
<evidence type="ECO:0000256" key="2">
    <source>
        <dbReference type="SAM" id="MobiDB-lite"/>
    </source>
</evidence>
<feature type="compositionally biased region" description="Low complexity" evidence="2">
    <location>
        <begin position="471"/>
        <end position="496"/>
    </location>
</feature>
<dbReference type="Proteomes" id="UP000249619">
    <property type="component" value="Unassembled WGS sequence"/>
</dbReference>